<dbReference type="GO" id="GO:0005829">
    <property type="term" value="C:cytosol"/>
    <property type="evidence" value="ECO:0007669"/>
    <property type="project" value="TreeGrafter"/>
</dbReference>
<feature type="chain" id="PRO_5019714261" evidence="3">
    <location>
        <begin position="27"/>
        <end position="462"/>
    </location>
</feature>
<name>A0A484ZBM4_9GAMM</name>
<dbReference type="EMBL" id="CAADJA010000002">
    <property type="protein sequence ID" value="VFS45852.1"/>
    <property type="molecule type" value="Genomic_DNA"/>
</dbReference>
<keyword evidence="1 4" id="KW-0378">Hydrolase</keyword>
<dbReference type="Pfam" id="PF00300">
    <property type="entry name" value="His_Phos_1"/>
    <property type="match status" value="2"/>
</dbReference>
<protein>
    <submittedName>
        <fullName evidence="4">Alpha-ribazole phosphatase</fullName>
        <ecNumber evidence="4">3.1.3.73</ecNumber>
    </submittedName>
</protein>
<proteinExistence type="predicted"/>
<evidence type="ECO:0000313" key="5">
    <source>
        <dbReference type="Proteomes" id="UP000373449"/>
    </source>
</evidence>
<evidence type="ECO:0000313" key="4">
    <source>
        <dbReference type="EMBL" id="VFS45852.1"/>
    </source>
</evidence>
<dbReference type="InterPro" id="IPR013078">
    <property type="entry name" value="His_Pase_superF_clade-1"/>
</dbReference>
<dbReference type="GO" id="GO:0045820">
    <property type="term" value="P:negative regulation of glycolytic process"/>
    <property type="evidence" value="ECO:0007669"/>
    <property type="project" value="TreeGrafter"/>
</dbReference>
<dbReference type="Gene3D" id="3.40.50.1240">
    <property type="entry name" value="Phosphoglycerate mutase-like"/>
    <property type="match status" value="2"/>
</dbReference>
<dbReference type="SUPFAM" id="SSF53254">
    <property type="entry name" value="Phosphoglycerate mutase-like"/>
    <property type="match status" value="2"/>
</dbReference>
<sequence>MKNKIKSLISLIFVMTVAWAPASAFSQPSGSAGQGQAATDQSKVLRFYLVRHGQTYSNIKEMTIGGGGNAQLTQKGRYDASSLGLGLSEVDFIAGYSSTLGRAYETANQILRGRDMKVTQIEDLKDISWGDAEGGRIEELTGKFGHSGNDFEYYFGHYNDPNFKSPVNAENMYKFSQRFDGALRDIAQRHKGQSGNILVTAHSSMAFYLQKYRAGQPLSGLSNTSVSVLELKDGEFTLTDFNNSDYLKSGYAKEKALPPLEITVVVNPLTILNRAGVMEGTSDSDFTPAGDKANQQLKASLKNTQFIGAYSSELGRGYKTAKAVLPESGVALVEDKNLNEIFLGHWEAEKVATIKGSGTPAAANLFSSDKVIQFVSPDDGERGDIAAYRLDSFLSAIGYQYEFSNGKVAVFTHPLILKAFLNKRIPDYQLKDSQGMQVITLQYKNENFNVKIAKRLRRKIKL</sequence>
<evidence type="ECO:0000256" key="2">
    <source>
        <dbReference type="PIRSR" id="PIRSR613078-2"/>
    </source>
</evidence>
<dbReference type="GO" id="GO:0043755">
    <property type="term" value="F:alpha-ribazole phosphatase activity"/>
    <property type="evidence" value="ECO:0007669"/>
    <property type="project" value="UniProtKB-EC"/>
</dbReference>
<dbReference type="SMART" id="SM00855">
    <property type="entry name" value="PGAM"/>
    <property type="match status" value="2"/>
</dbReference>
<dbReference type="GO" id="GO:0004331">
    <property type="term" value="F:fructose-2,6-bisphosphate 2-phosphatase activity"/>
    <property type="evidence" value="ECO:0007669"/>
    <property type="project" value="TreeGrafter"/>
</dbReference>
<dbReference type="InterPro" id="IPR029033">
    <property type="entry name" value="His_PPase_superfam"/>
</dbReference>
<dbReference type="InterPro" id="IPR051695">
    <property type="entry name" value="Phosphoglycerate_Mutase"/>
</dbReference>
<dbReference type="Proteomes" id="UP000373449">
    <property type="component" value="Unassembled WGS sequence"/>
</dbReference>
<evidence type="ECO:0000256" key="1">
    <source>
        <dbReference type="ARBA" id="ARBA00022801"/>
    </source>
</evidence>
<feature type="signal peptide" evidence="3">
    <location>
        <begin position="1"/>
        <end position="26"/>
    </location>
</feature>
<dbReference type="RefSeq" id="WP_134530928.1">
    <property type="nucleotide sequence ID" value="NZ_CAADJA010000002.1"/>
</dbReference>
<evidence type="ECO:0000256" key="3">
    <source>
        <dbReference type="SAM" id="SignalP"/>
    </source>
</evidence>
<dbReference type="GO" id="GO:0043456">
    <property type="term" value="P:regulation of pentose-phosphate shunt"/>
    <property type="evidence" value="ECO:0007669"/>
    <property type="project" value="TreeGrafter"/>
</dbReference>
<gene>
    <name evidence="4" type="primary">cobC_1</name>
    <name evidence="4" type="ORF">NCTC12282_00739</name>
</gene>
<keyword evidence="3" id="KW-0732">Signal</keyword>
<dbReference type="PANTHER" id="PTHR46517">
    <property type="entry name" value="FRUCTOSE-2,6-BISPHOSPHATASE TIGAR"/>
    <property type="match status" value="1"/>
</dbReference>
<dbReference type="PANTHER" id="PTHR46517:SF1">
    <property type="entry name" value="FRUCTOSE-2,6-BISPHOSPHATASE TIGAR"/>
    <property type="match status" value="1"/>
</dbReference>
<dbReference type="EC" id="3.1.3.73" evidence="4"/>
<accession>A0A484ZBM4</accession>
<dbReference type="AlphaFoldDB" id="A0A484ZBM4"/>
<organism evidence="4 5">
    <name type="scientific">Budvicia aquatica</name>
    <dbReference type="NCBI Taxonomy" id="82979"/>
    <lineage>
        <taxon>Bacteria</taxon>
        <taxon>Pseudomonadati</taxon>
        <taxon>Pseudomonadota</taxon>
        <taxon>Gammaproteobacteria</taxon>
        <taxon>Enterobacterales</taxon>
        <taxon>Budviciaceae</taxon>
        <taxon>Budvicia</taxon>
    </lineage>
</organism>
<dbReference type="CDD" id="cd07067">
    <property type="entry name" value="HP_PGM_like"/>
    <property type="match status" value="1"/>
</dbReference>
<feature type="binding site" evidence="2">
    <location>
        <position position="102"/>
    </location>
    <ligand>
        <name>substrate</name>
    </ligand>
</feature>
<reference evidence="4 5" key="1">
    <citation type="submission" date="2019-03" db="EMBL/GenBank/DDBJ databases">
        <authorList>
            <consortium name="Pathogen Informatics"/>
        </authorList>
    </citation>
    <scope>NUCLEOTIDE SEQUENCE [LARGE SCALE GENOMIC DNA]</scope>
    <source>
        <strain evidence="4 5">NCTC12282</strain>
    </source>
</reference>
<feature type="binding site" evidence="2">
    <location>
        <begin position="51"/>
        <end position="58"/>
    </location>
    <ligand>
        <name>substrate</name>
    </ligand>
</feature>